<dbReference type="EMBL" id="DXFW01000036">
    <property type="protein sequence ID" value="HIX06487.1"/>
    <property type="molecule type" value="Genomic_DNA"/>
</dbReference>
<protein>
    <submittedName>
        <fullName evidence="3">Glycosyltransferase family 4 protein</fullName>
    </submittedName>
</protein>
<proteinExistence type="predicted"/>
<reference evidence="3" key="2">
    <citation type="submission" date="2021-04" db="EMBL/GenBank/DDBJ databases">
        <authorList>
            <person name="Gilroy R."/>
        </authorList>
    </citation>
    <scope>NUCLEOTIDE SEQUENCE</scope>
    <source>
        <strain evidence="3">2239</strain>
    </source>
</reference>
<dbReference type="PANTHER" id="PTHR12526">
    <property type="entry name" value="GLYCOSYLTRANSFERASE"/>
    <property type="match status" value="1"/>
</dbReference>
<dbReference type="GO" id="GO:0016757">
    <property type="term" value="F:glycosyltransferase activity"/>
    <property type="evidence" value="ECO:0007669"/>
    <property type="project" value="InterPro"/>
</dbReference>
<dbReference type="Gene3D" id="3.40.50.2000">
    <property type="entry name" value="Glycogen Phosphorylase B"/>
    <property type="match status" value="2"/>
</dbReference>
<dbReference type="PANTHER" id="PTHR12526:SF630">
    <property type="entry name" value="GLYCOSYLTRANSFERASE"/>
    <property type="match status" value="1"/>
</dbReference>
<dbReference type="Pfam" id="PF00534">
    <property type="entry name" value="Glycos_transf_1"/>
    <property type="match status" value="1"/>
</dbReference>
<feature type="domain" description="Glycosyl transferase family 1" evidence="1">
    <location>
        <begin position="160"/>
        <end position="322"/>
    </location>
</feature>
<comment type="caution">
    <text evidence="3">The sequence shown here is derived from an EMBL/GenBank/DDBJ whole genome shotgun (WGS) entry which is preliminary data.</text>
</comment>
<dbReference type="InterPro" id="IPR028098">
    <property type="entry name" value="Glyco_trans_4-like_N"/>
</dbReference>
<sequence>MIIPSFSARGGIATVVSGYKGSLLEQEYEIRYIETYVDGGKTAKLRKALSAYGKYLRMLLKWRPELVHVHVAFGPSFYRKTPFIWGAYIRKIPVVVHIHGSELDKFYSHASKAKQRFVRKTFAACQRVIVLSDEWKRKFANITDPEKVVVVQNYGIPSAEHARSAKSKMVLFLGFLSKAKGCLDIPDVAKIVNLQFPETYWVLAGSATPEEQRLLKEKISENKLQNRFVLPGWVQDEEKTALLQSASVFFLPSYSEAMPMSVLEAMSWGLPIISTTVGGIPQLVKQKINGYLIEPGDIDGFADRLKELLSNDTLRQTMGEQSLRFIKEYYSFDGHLQKIMAIYRQILENEKM</sequence>
<evidence type="ECO:0000259" key="1">
    <source>
        <dbReference type="Pfam" id="PF00534"/>
    </source>
</evidence>
<organism evidence="3 4">
    <name type="scientific">Candidatus Allofournierella pullicola</name>
    <dbReference type="NCBI Taxonomy" id="2838596"/>
    <lineage>
        <taxon>Bacteria</taxon>
        <taxon>Bacillati</taxon>
        <taxon>Bacillota</taxon>
        <taxon>Clostridia</taxon>
        <taxon>Eubacteriales</taxon>
        <taxon>Oscillospiraceae</taxon>
        <taxon>Allofournierella</taxon>
    </lineage>
</organism>
<accession>A0A9D1V5F3</accession>
<gene>
    <name evidence="3" type="ORF">H9865_10410</name>
</gene>
<dbReference type="Pfam" id="PF13439">
    <property type="entry name" value="Glyco_transf_4"/>
    <property type="match status" value="1"/>
</dbReference>
<reference evidence="3" key="1">
    <citation type="journal article" date="2021" name="PeerJ">
        <title>Extensive microbial diversity within the chicken gut microbiome revealed by metagenomics and culture.</title>
        <authorList>
            <person name="Gilroy R."/>
            <person name="Ravi A."/>
            <person name="Getino M."/>
            <person name="Pursley I."/>
            <person name="Horton D.L."/>
            <person name="Alikhan N.F."/>
            <person name="Baker D."/>
            <person name="Gharbi K."/>
            <person name="Hall N."/>
            <person name="Watson M."/>
            <person name="Adriaenssens E.M."/>
            <person name="Foster-Nyarko E."/>
            <person name="Jarju S."/>
            <person name="Secka A."/>
            <person name="Antonio M."/>
            <person name="Oren A."/>
            <person name="Chaudhuri R.R."/>
            <person name="La Ragione R."/>
            <person name="Hildebrand F."/>
            <person name="Pallen M.J."/>
        </authorList>
    </citation>
    <scope>NUCLEOTIDE SEQUENCE</scope>
    <source>
        <strain evidence="3">2239</strain>
    </source>
</reference>
<dbReference type="Proteomes" id="UP000824193">
    <property type="component" value="Unassembled WGS sequence"/>
</dbReference>
<dbReference type="AlphaFoldDB" id="A0A9D1V5F3"/>
<dbReference type="InterPro" id="IPR001296">
    <property type="entry name" value="Glyco_trans_1"/>
</dbReference>
<evidence type="ECO:0000313" key="4">
    <source>
        <dbReference type="Proteomes" id="UP000824193"/>
    </source>
</evidence>
<evidence type="ECO:0000259" key="2">
    <source>
        <dbReference type="Pfam" id="PF13439"/>
    </source>
</evidence>
<dbReference type="SUPFAM" id="SSF53756">
    <property type="entry name" value="UDP-Glycosyltransferase/glycogen phosphorylase"/>
    <property type="match status" value="1"/>
</dbReference>
<feature type="domain" description="Glycosyltransferase subfamily 4-like N-terminal" evidence="2">
    <location>
        <begin position="14"/>
        <end position="153"/>
    </location>
</feature>
<evidence type="ECO:0000313" key="3">
    <source>
        <dbReference type="EMBL" id="HIX06487.1"/>
    </source>
</evidence>
<name>A0A9D1V5F3_9FIRM</name>
<dbReference type="CDD" id="cd03801">
    <property type="entry name" value="GT4_PimA-like"/>
    <property type="match status" value="1"/>
</dbReference>